<dbReference type="EMBL" id="LRGB01000915">
    <property type="protein sequence ID" value="KZS15164.1"/>
    <property type="molecule type" value="Genomic_DNA"/>
</dbReference>
<gene>
    <name evidence="1" type="ORF">APZ42_019212</name>
</gene>
<dbReference type="Proteomes" id="UP000076858">
    <property type="component" value="Unassembled WGS sequence"/>
</dbReference>
<organism evidence="1 2">
    <name type="scientific">Daphnia magna</name>
    <dbReference type="NCBI Taxonomy" id="35525"/>
    <lineage>
        <taxon>Eukaryota</taxon>
        <taxon>Metazoa</taxon>
        <taxon>Ecdysozoa</taxon>
        <taxon>Arthropoda</taxon>
        <taxon>Crustacea</taxon>
        <taxon>Branchiopoda</taxon>
        <taxon>Diplostraca</taxon>
        <taxon>Cladocera</taxon>
        <taxon>Anomopoda</taxon>
        <taxon>Daphniidae</taxon>
        <taxon>Daphnia</taxon>
    </lineage>
</organism>
<keyword evidence="2" id="KW-1185">Reference proteome</keyword>
<proteinExistence type="predicted"/>
<name>A0A164YE17_9CRUS</name>
<accession>A0A164YE17</accession>
<evidence type="ECO:0000313" key="2">
    <source>
        <dbReference type="Proteomes" id="UP000076858"/>
    </source>
</evidence>
<evidence type="ECO:0000313" key="1">
    <source>
        <dbReference type="EMBL" id="KZS15164.1"/>
    </source>
</evidence>
<comment type="caution">
    <text evidence="1">The sequence shown here is derived from an EMBL/GenBank/DDBJ whole genome shotgun (WGS) entry which is preliminary data.</text>
</comment>
<reference evidence="1 2" key="1">
    <citation type="submission" date="2016-03" db="EMBL/GenBank/DDBJ databases">
        <title>EvidentialGene: Evidence-directed Construction of Genes on Genomes.</title>
        <authorList>
            <person name="Gilbert D.G."/>
            <person name="Choi J.-H."/>
            <person name="Mockaitis K."/>
            <person name="Colbourne J."/>
            <person name="Pfrender M."/>
        </authorList>
    </citation>
    <scope>NUCLEOTIDE SEQUENCE [LARGE SCALE GENOMIC DNA]</scope>
    <source>
        <strain evidence="1 2">Xinb3</strain>
        <tissue evidence="1">Complete organism</tissue>
    </source>
</reference>
<protein>
    <submittedName>
        <fullName evidence="1">Uncharacterized protein</fullName>
    </submittedName>
</protein>
<dbReference type="AlphaFoldDB" id="A0A164YE17"/>
<sequence length="52" mass="5729">MMLPLDGDDHNERNDCKQTSLACVSSEASLYRCTDSCALFFSSSGVQDFVPH</sequence>